<sequence length="112" mass="12651">MKPKYHYLLGNHPVPVLSRLFSTRRLLTNLNLKSRGFWSLNLLHLAFAKVAAFSLCVVDRSYSLFPTQVGSVFLANNFHIACTSSPFESRHNVSISSSLLRVSTIRLTFLPN</sequence>
<proteinExistence type="predicted"/>
<protein>
    <submittedName>
        <fullName evidence="1">Uncharacterized protein</fullName>
    </submittedName>
</protein>
<accession>A0A8D9BGH1</accession>
<dbReference type="AlphaFoldDB" id="A0A8D9BGH1"/>
<evidence type="ECO:0000313" key="1">
    <source>
        <dbReference type="EMBL" id="CAG6784733.1"/>
    </source>
</evidence>
<reference evidence="1" key="1">
    <citation type="submission" date="2021-05" db="EMBL/GenBank/DDBJ databases">
        <authorList>
            <person name="Alioto T."/>
            <person name="Alioto T."/>
            <person name="Gomez Garrido J."/>
        </authorList>
    </citation>
    <scope>NUCLEOTIDE SEQUENCE</scope>
</reference>
<name>A0A8D9BGH1_9HEMI</name>
<organism evidence="1">
    <name type="scientific">Cacopsylla melanoneura</name>
    <dbReference type="NCBI Taxonomy" id="428564"/>
    <lineage>
        <taxon>Eukaryota</taxon>
        <taxon>Metazoa</taxon>
        <taxon>Ecdysozoa</taxon>
        <taxon>Arthropoda</taxon>
        <taxon>Hexapoda</taxon>
        <taxon>Insecta</taxon>
        <taxon>Pterygota</taxon>
        <taxon>Neoptera</taxon>
        <taxon>Paraneoptera</taxon>
        <taxon>Hemiptera</taxon>
        <taxon>Sternorrhyncha</taxon>
        <taxon>Psylloidea</taxon>
        <taxon>Psyllidae</taxon>
        <taxon>Psyllinae</taxon>
        <taxon>Cacopsylla</taxon>
    </lineage>
</organism>
<dbReference type="EMBL" id="HBUF01639372">
    <property type="protein sequence ID" value="CAG6784733.1"/>
    <property type="molecule type" value="Transcribed_RNA"/>
</dbReference>